<proteinExistence type="inferred from homology"/>
<reference evidence="16" key="1">
    <citation type="submission" date="2016-11" db="EMBL/GenBank/DDBJ databases">
        <authorList>
            <person name="Varghese N."/>
            <person name="Submissions S."/>
        </authorList>
    </citation>
    <scope>NUCLEOTIDE SEQUENCE [LARGE SCALE GENOMIC DNA]</scope>
    <source>
        <strain evidence="16">USBA-503</strain>
    </source>
</reference>
<protein>
    <submittedName>
        <fullName evidence="15">Cytochrome aa3 quinol oxidase subunit 2</fullName>
    </submittedName>
</protein>
<keyword evidence="16" id="KW-1185">Reference proteome</keyword>
<evidence type="ECO:0000256" key="11">
    <source>
        <dbReference type="ARBA" id="ARBA00023136"/>
    </source>
</evidence>
<keyword evidence="8" id="KW-0249">Electron transport</keyword>
<keyword evidence="11 12" id="KW-0472">Membrane</keyword>
<dbReference type="PROSITE" id="PS50999">
    <property type="entry name" value="COX2_TM"/>
    <property type="match status" value="1"/>
</dbReference>
<evidence type="ECO:0000256" key="7">
    <source>
        <dbReference type="ARBA" id="ARBA00022729"/>
    </source>
</evidence>
<keyword evidence="9 12" id="KW-1133">Transmembrane helix</keyword>
<evidence type="ECO:0000256" key="1">
    <source>
        <dbReference type="ARBA" id="ARBA00004651"/>
    </source>
</evidence>
<evidence type="ECO:0000256" key="10">
    <source>
        <dbReference type="ARBA" id="ARBA00023002"/>
    </source>
</evidence>
<dbReference type="GO" id="GO:0005886">
    <property type="term" value="C:plasma membrane"/>
    <property type="evidence" value="ECO:0007669"/>
    <property type="project" value="UniProtKB-SubCell"/>
</dbReference>
<keyword evidence="7" id="KW-0732">Signal</keyword>
<feature type="domain" description="Cytochrome oxidase subunit II transmembrane region profile" evidence="14">
    <location>
        <begin position="23"/>
        <end position="121"/>
    </location>
</feature>
<dbReference type="PANTHER" id="PTHR22888:SF18">
    <property type="entry name" value="CYTOCHROME BO(3) UBIQUINOL OXIDASE SUBUNIT 2"/>
    <property type="match status" value="1"/>
</dbReference>
<feature type="transmembrane region" description="Helical" evidence="12">
    <location>
        <begin position="94"/>
        <end position="115"/>
    </location>
</feature>
<dbReference type="InterPro" id="IPR036257">
    <property type="entry name" value="Cyt_c_oxidase_su2_TM_sf"/>
</dbReference>
<dbReference type="InterPro" id="IPR008972">
    <property type="entry name" value="Cupredoxin"/>
</dbReference>
<dbReference type="Proteomes" id="UP000184016">
    <property type="component" value="Unassembled WGS sequence"/>
</dbReference>
<keyword evidence="6 12" id="KW-0812">Transmembrane</keyword>
<evidence type="ECO:0000256" key="3">
    <source>
        <dbReference type="ARBA" id="ARBA00022448"/>
    </source>
</evidence>
<dbReference type="CDD" id="cd04212">
    <property type="entry name" value="CuRO_UO_II"/>
    <property type="match status" value="1"/>
</dbReference>
<keyword evidence="3" id="KW-0813">Transport</keyword>
<dbReference type="GO" id="GO:0005507">
    <property type="term" value="F:copper ion binding"/>
    <property type="evidence" value="ECO:0007669"/>
    <property type="project" value="InterPro"/>
</dbReference>
<evidence type="ECO:0000256" key="4">
    <source>
        <dbReference type="ARBA" id="ARBA00022475"/>
    </source>
</evidence>
<dbReference type="PROSITE" id="PS51257">
    <property type="entry name" value="PROKAR_LIPOPROTEIN"/>
    <property type="match status" value="1"/>
</dbReference>
<keyword evidence="10" id="KW-0560">Oxidoreductase</keyword>
<evidence type="ECO:0000256" key="12">
    <source>
        <dbReference type="SAM" id="Phobius"/>
    </source>
</evidence>
<gene>
    <name evidence="15" type="ORF">SAMN05443507_12525</name>
</gene>
<dbReference type="SUPFAM" id="SSF81464">
    <property type="entry name" value="Cytochrome c oxidase subunit II-like, transmembrane region"/>
    <property type="match status" value="1"/>
</dbReference>
<evidence type="ECO:0000259" key="13">
    <source>
        <dbReference type="PROSITE" id="PS50857"/>
    </source>
</evidence>
<comment type="subcellular location">
    <subcellularLocation>
        <location evidence="1">Cell membrane</location>
        <topology evidence="1">Multi-pass membrane protein</topology>
    </subcellularLocation>
</comment>
<dbReference type="AlphaFoldDB" id="A0A1M6W1H0"/>
<evidence type="ECO:0000256" key="9">
    <source>
        <dbReference type="ARBA" id="ARBA00022989"/>
    </source>
</evidence>
<evidence type="ECO:0000256" key="5">
    <source>
        <dbReference type="ARBA" id="ARBA00022660"/>
    </source>
</evidence>
<dbReference type="STRING" id="1830138.SAMN05443507_12525"/>
<feature type="domain" description="Cytochrome oxidase subunit II copper A binding" evidence="13">
    <location>
        <begin position="125"/>
        <end position="237"/>
    </location>
</feature>
<dbReference type="InterPro" id="IPR034227">
    <property type="entry name" value="CuRO_UO_II"/>
</dbReference>
<dbReference type="InterPro" id="IPR011759">
    <property type="entry name" value="Cyt_c_oxidase_su2_TM_dom"/>
</dbReference>
<feature type="transmembrane region" description="Helical" evidence="12">
    <location>
        <begin position="43"/>
        <end position="69"/>
    </location>
</feature>
<dbReference type="RefSeq" id="WP_072875000.1">
    <property type="nucleotide sequence ID" value="NZ_FRAF01000025.1"/>
</dbReference>
<evidence type="ECO:0000256" key="8">
    <source>
        <dbReference type="ARBA" id="ARBA00022982"/>
    </source>
</evidence>
<comment type="similarity">
    <text evidence="2">Belongs to the cytochrome c oxidase subunit 2 family.</text>
</comment>
<keyword evidence="5" id="KW-0679">Respiratory chain</keyword>
<evidence type="ECO:0000313" key="15">
    <source>
        <dbReference type="EMBL" id="SHK87550.1"/>
    </source>
</evidence>
<dbReference type="GO" id="GO:0004129">
    <property type="term" value="F:cytochrome-c oxidase activity"/>
    <property type="evidence" value="ECO:0007669"/>
    <property type="project" value="InterPro"/>
</dbReference>
<evidence type="ECO:0000313" key="16">
    <source>
        <dbReference type="Proteomes" id="UP000184016"/>
    </source>
</evidence>
<dbReference type="GO" id="GO:0042773">
    <property type="term" value="P:ATP synthesis coupled electron transport"/>
    <property type="evidence" value="ECO:0007669"/>
    <property type="project" value="TreeGrafter"/>
</dbReference>
<dbReference type="PROSITE" id="PS50857">
    <property type="entry name" value="COX2_CUA"/>
    <property type="match status" value="1"/>
</dbReference>
<sequence length="280" mass="30902">MLPPKKRLASVLAMAAAVMLLATGCSSKYAVMSPAGPVAKSEYHLILWSFVVMIIVVIIVAVLFIYVLARFRDKSDNPAPYHPEWEGNRKLETIWTIVPIVLVAAIAIPTVVVTGELENPPKSKNAPITIDVISARWKWIFQYPQQGIETVNYVEIPANTPVNFQLTSVGPMNTFWVPQLGGMEFSMPGKDLKLWLEASHPGTYLGRSGQFSGKGFVHMQFNVYAKPTSQFDAWVQQVKTTDPALSEAASRKLLMTAGLAKPESFSSYPSDQQLFAQADN</sequence>
<evidence type="ECO:0000256" key="2">
    <source>
        <dbReference type="ARBA" id="ARBA00007866"/>
    </source>
</evidence>
<accession>A0A1M6W1H0</accession>
<dbReference type="Pfam" id="PF02790">
    <property type="entry name" value="COX2_TM"/>
    <property type="match status" value="1"/>
</dbReference>
<name>A0A1M6W1H0_9BACL</name>
<keyword evidence="4" id="KW-1003">Cell membrane</keyword>
<dbReference type="Gene3D" id="1.10.287.90">
    <property type="match status" value="1"/>
</dbReference>
<dbReference type="SUPFAM" id="SSF49503">
    <property type="entry name" value="Cupredoxins"/>
    <property type="match status" value="1"/>
</dbReference>
<dbReference type="EMBL" id="FRAF01000025">
    <property type="protein sequence ID" value="SHK87550.1"/>
    <property type="molecule type" value="Genomic_DNA"/>
</dbReference>
<organism evidence="15 16">
    <name type="scientific">Alicyclobacillus tolerans</name>
    <dbReference type="NCBI Taxonomy" id="90970"/>
    <lineage>
        <taxon>Bacteria</taxon>
        <taxon>Bacillati</taxon>
        <taxon>Bacillota</taxon>
        <taxon>Bacilli</taxon>
        <taxon>Bacillales</taxon>
        <taxon>Alicyclobacillaceae</taxon>
        <taxon>Alicyclobacillus</taxon>
    </lineage>
</organism>
<evidence type="ECO:0000256" key="6">
    <source>
        <dbReference type="ARBA" id="ARBA00022692"/>
    </source>
</evidence>
<dbReference type="InterPro" id="IPR045187">
    <property type="entry name" value="CcO_II"/>
</dbReference>
<dbReference type="PANTHER" id="PTHR22888">
    <property type="entry name" value="CYTOCHROME C OXIDASE, SUBUNIT II"/>
    <property type="match status" value="1"/>
</dbReference>
<evidence type="ECO:0000259" key="14">
    <source>
        <dbReference type="PROSITE" id="PS50999"/>
    </source>
</evidence>
<dbReference type="Gene3D" id="2.60.40.420">
    <property type="entry name" value="Cupredoxins - blue copper proteins"/>
    <property type="match status" value="1"/>
</dbReference>
<dbReference type="GO" id="GO:0016491">
    <property type="term" value="F:oxidoreductase activity"/>
    <property type="evidence" value="ECO:0007669"/>
    <property type="project" value="UniProtKB-KW"/>
</dbReference>
<dbReference type="InterPro" id="IPR002429">
    <property type="entry name" value="CcO_II-like_C"/>
</dbReference>